<evidence type="ECO:0000313" key="4">
    <source>
        <dbReference type="EMBL" id="OIJ14775.1"/>
    </source>
</evidence>
<comment type="caution">
    <text evidence="4">The sequence shown here is derived from an EMBL/GenBank/DDBJ whole genome shotgun (WGS) entry which is preliminary data.</text>
</comment>
<dbReference type="InterPro" id="IPR034829">
    <property type="entry name" value="DnaD-like_sf"/>
</dbReference>
<dbReference type="InterPro" id="IPR006343">
    <property type="entry name" value="DnaB/C_C"/>
</dbReference>
<dbReference type="OrthoDB" id="9770238at2"/>
<dbReference type="AlphaFoldDB" id="A0A1S2LTT4"/>
<feature type="domain" description="DnaB/C C-terminal" evidence="2">
    <location>
        <begin position="131"/>
        <end position="202"/>
    </location>
</feature>
<comment type="similarity">
    <text evidence="1">Belongs to the DnaB/DnaD family.</text>
</comment>
<protein>
    <submittedName>
        <fullName evidence="4">DNA replication protein DnaD</fullName>
    </submittedName>
</protein>
<evidence type="ECO:0000259" key="3">
    <source>
        <dbReference type="Pfam" id="PF21984"/>
    </source>
</evidence>
<feature type="domain" description="DnaD N-terminal" evidence="3">
    <location>
        <begin position="17"/>
        <end position="113"/>
    </location>
</feature>
<dbReference type="PANTHER" id="PTHR37293">
    <property type="entry name" value="PHAGE REPLICATION PROTEIN-RELATED"/>
    <property type="match status" value="1"/>
</dbReference>
<evidence type="ECO:0000313" key="5">
    <source>
        <dbReference type="Proteomes" id="UP000179524"/>
    </source>
</evidence>
<dbReference type="Gene3D" id="1.10.10.630">
    <property type="entry name" value="DnaD domain-like"/>
    <property type="match status" value="1"/>
</dbReference>
<dbReference type="Gene3D" id="1.10.10.10">
    <property type="entry name" value="Winged helix-like DNA-binding domain superfamily/Winged helix DNA-binding domain"/>
    <property type="match status" value="1"/>
</dbReference>
<sequence length="232" mass="27252">MDRSIMVKWINEGNVSIPIRLIQDYKKLGLNESEVMLLIHFHSFIQRGNSFPTPQLIASQMSLSETECLSVLQSLLKRGFLELTEQSDENNIFYEAFTLSPLWDKLVTLALEENLEETTQDNYEEEQSLYHLFESEFGRPLSPMECELITMWLDQDNYNPGLIKAALMEGVVSGKRNLRYIDRILIEWNKNGVKTVQEAKEYGQKFRQHQYKSTPQKQTEQKKFPTYNWLKN</sequence>
<dbReference type="InterPro" id="IPR036388">
    <property type="entry name" value="WH-like_DNA-bd_sf"/>
</dbReference>
<keyword evidence="5" id="KW-1185">Reference proteome</keyword>
<dbReference type="Proteomes" id="UP000179524">
    <property type="component" value="Unassembled WGS sequence"/>
</dbReference>
<dbReference type="PANTHER" id="PTHR37293:SF6">
    <property type="entry name" value="DNA REPLICATION PROTEIN DNAD"/>
    <property type="match status" value="1"/>
</dbReference>
<reference evidence="4 5" key="1">
    <citation type="submission" date="2016-10" db="EMBL/GenBank/DDBJ databases">
        <title>Draft genome sequences of four alkaliphilic bacteria belonging to the Anaerobacillus genus.</title>
        <authorList>
            <person name="Bassil N.M."/>
            <person name="Lloyd J.R."/>
        </authorList>
    </citation>
    <scope>NUCLEOTIDE SEQUENCE [LARGE SCALE GENOMIC DNA]</scope>
    <source>
        <strain evidence="4 5">DSM 18345</strain>
    </source>
</reference>
<dbReference type="InterPro" id="IPR053162">
    <property type="entry name" value="DnaD"/>
</dbReference>
<gene>
    <name evidence="4" type="ORF">BKP37_07280</name>
</gene>
<dbReference type="InterPro" id="IPR053843">
    <property type="entry name" value="DnaD_N"/>
</dbReference>
<dbReference type="EMBL" id="MLQR01000016">
    <property type="protein sequence ID" value="OIJ14775.1"/>
    <property type="molecule type" value="Genomic_DNA"/>
</dbReference>
<dbReference type="NCBIfam" id="TIGR01446">
    <property type="entry name" value="DnaD_dom"/>
    <property type="match status" value="1"/>
</dbReference>
<proteinExistence type="inferred from homology"/>
<evidence type="ECO:0000256" key="1">
    <source>
        <dbReference type="ARBA" id="ARBA00093462"/>
    </source>
</evidence>
<name>A0A1S2LTT4_9BACI</name>
<dbReference type="Pfam" id="PF21984">
    <property type="entry name" value="DnaD_N"/>
    <property type="match status" value="1"/>
</dbReference>
<evidence type="ECO:0000259" key="2">
    <source>
        <dbReference type="Pfam" id="PF07261"/>
    </source>
</evidence>
<accession>A0A1S2LTT4</accession>
<dbReference type="RefSeq" id="WP_071308942.1">
    <property type="nucleotide sequence ID" value="NZ_MLQR01000016.1"/>
</dbReference>
<dbReference type="SUPFAM" id="SSF158499">
    <property type="entry name" value="DnaD domain-like"/>
    <property type="match status" value="1"/>
</dbReference>
<organism evidence="4 5">
    <name type="scientific">Anaerobacillus alkalilacustris</name>
    <dbReference type="NCBI Taxonomy" id="393763"/>
    <lineage>
        <taxon>Bacteria</taxon>
        <taxon>Bacillati</taxon>
        <taxon>Bacillota</taxon>
        <taxon>Bacilli</taxon>
        <taxon>Bacillales</taxon>
        <taxon>Bacillaceae</taxon>
        <taxon>Anaerobacillus</taxon>
    </lineage>
</organism>
<dbReference type="Pfam" id="PF07261">
    <property type="entry name" value="DnaB_2"/>
    <property type="match status" value="1"/>
</dbReference>